<evidence type="ECO:0000313" key="2">
    <source>
        <dbReference type="EMBL" id="OWR41080.1"/>
    </source>
</evidence>
<dbReference type="Proteomes" id="UP000007151">
    <property type="component" value="Unassembled WGS sequence"/>
</dbReference>
<dbReference type="GO" id="GO:0016491">
    <property type="term" value="F:oxidoreductase activity"/>
    <property type="evidence" value="ECO:0007669"/>
    <property type="project" value="InterPro"/>
</dbReference>
<dbReference type="InParanoid" id="A0A212EHY7"/>
<dbReference type="Gene3D" id="3.20.20.100">
    <property type="entry name" value="NADP-dependent oxidoreductase domain"/>
    <property type="match status" value="1"/>
</dbReference>
<reference evidence="2 3" key="1">
    <citation type="journal article" date="2011" name="Cell">
        <title>The monarch butterfly genome yields insights into long-distance migration.</title>
        <authorList>
            <person name="Zhan S."/>
            <person name="Merlin C."/>
            <person name="Boore J.L."/>
            <person name="Reppert S.M."/>
        </authorList>
    </citation>
    <scope>NUCLEOTIDE SEQUENCE [LARGE SCALE GENOMIC DNA]</scope>
    <source>
        <strain evidence="2">F-2</strain>
    </source>
</reference>
<feature type="non-terminal residue" evidence="2">
    <location>
        <position position="1"/>
    </location>
</feature>
<dbReference type="PRINTS" id="PR00069">
    <property type="entry name" value="ALDKETRDTASE"/>
</dbReference>
<dbReference type="InterPro" id="IPR023210">
    <property type="entry name" value="NADP_OxRdtase_dom"/>
</dbReference>
<sequence>TSMSFQEGANLLPKIANVLQYSDHDYLDAWFGVESCIKQGLVKRGGVSNFNSVQVQRVLDKGRIRPVINQVECHPYLSQTRLHDYLVPRGVSLSCYGVLGSSGTPRHLRSPLPPVINDPLVRTMAAGLGVTPAQLLISYQVHMCHHVVVKASSAGHLRDNLLSLELQLEPAHVAALSALNRNKRTFTFQGMGDTHKNYPFKIPF</sequence>
<dbReference type="Pfam" id="PF00248">
    <property type="entry name" value="Aldo_ket_red"/>
    <property type="match status" value="1"/>
</dbReference>
<dbReference type="KEGG" id="dpl:KGM_214976B"/>
<organism evidence="2 3">
    <name type="scientific">Danaus plexippus plexippus</name>
    <dbReference type="NCBI Taxonomy" id="278856"/>
    <lineage>
        <taxon>Eukaryota</taxon>
        <taxon>Metazoa</taxon>
        <taxon>Ecdysozoa</taxon>
        <taxon>Arthropoda</taxon>
        <taxon>Hexapoda</taxon>
        <taxon>Insecta</taxon>
        <taxon>Pterygota</taxon>
        <taxon>Neoptera</taxon>
        <taxon>Endopterygota</taxon>
        <taxon>Lepidoptera</taxon>
        <taxon>Glossata</taxon>
        <taxon>Ditrysia</taxon>
        <taxon>Papilionoidea</taxon>
        <taxon>Nymphalidae</taxon>
        <taxon>Danainae</taxon>
        <taxon>Danaini</taxon>
        <taxon>Danaina</taxon>
        <taxon>Danaus</taxon>
        <taxon>Danaus</taxon>
    </lineage>
</organism>
<feature type="domain" description="NADP-dependent oxidoreductase" evidence="1">
    <location>
        <begin position="23"/>
        <end position="180"/>
    </location>
</feature>
<evidence type="ECO:0000259" key="1">
    <source>
        <dbReference type="Pfam" id="PF00248"/>
    </source>
</evidence>
<gene>
    <name evidence="2" type="ORF">KGM_214976B</name>
</gene>
<accession>A0A212EHY7</accession>
<comment type="caution">
    <text evidence="2">The sequence shown here is derived from an EMBL/GenBank/DDBJ whole genome shotgun (WGS) entry which is preliminary data.</text>
</comment>
<dbReference type="PANTHER" id="PTHR11732">
    <property type="entry name" value="ALDO/KETO REDUCTASE"/>
    <property type="match status" value="1"/>
</dbReference>
<dbReference type="SUPFAM" id="SSF51430">
    <property type="entry name" value="NAD(P)-linked oxidoreductase"/>
    <property type="match status" value="1"/>
</dbReference>
<dbReference type="InterPro" id="IPR036812">
    <property type="entry name" value="NAD(P)_OxRdtase_dom_sf"/>
</dbReference>
<dbReference type="InterPro" id="IPR020471">
    <property type="entry name" value="AKR"/>
</dbReference>
<proteinExistence type="predicted"/>
<dbReference type="eggNOG" id="KOG1577">
    <property type="taxonomic scope" value="Eukaryota"/>
</dbReference>
<evidence type="ECO:0000313" key="3">
    <source>
        <dbReference type="Proteomes" id="UP000007151"/>
    </source>
</evidence>
<dbReference type="AlphaFoldDB" id="A0A212EHY7"/>
<name>A0A212EHY7_DANPL</name>
<dbReference type="STRING" id="278856.A0A212EHY7"/>
<keyword evidence="3" id="KW-1185">Reference proteome</keyword>
<dbReference type="EMBL" id="AGBW02014783">
    <property type="protein sequence ID" value="OWR41080.1"/>
    <property type="molecule type" value="Genomic_DNA"/>
</dbReference>
<protein>
    <submittedName>
        <fullName evidence="2">Seminal fluid protein CSSFP011 isoform 2</fullName>
    </submittedName>
</protein>